<accession>A0A453MI33</accession>
<proteinExistence type="predicted"/>
<reference evidence="1" key="3">
    <citation type="journal article" date="2017" name="Nature">
        <title>Genome sequence of the progenitor of the wheat D genome Aegilops tauschii.</title>
        <authorList>
            <person name="Luo M.C."/>
            <person name="Gu Y.Q."/>
            <person name="Puiu D."/>
            <person name="Wang H."/>
            <person name="Twardziok S.O."/>
            <person name="Deal K.R."/>
            <person name="Huo N."/>
            <person name="Zhu T."/>
            <person name="Wang L."/>
            <person name="Wang Y."/>
            <person name="McGuire P.E."/>
            <person name="Liu S."/>
            <person name="Long H."/>
            <person name="Ramasamy R.K."/>
            <person name="Rodriguez J.C."/>
            <person name="Van S.L."/>
            <person name="Yuan L."/>
            <person name="Wang Z."/>
            <person name="Xia Z."/>
            <person name="Xiao L."/>
            <person name="Anderson O.D."/>
            <person name="Ouyang S."/>
            <person name="Liang Y."/>
            <person name="Zimin A.V."/>
            <person name="Pertea G."/>
            <person name="Qi P."/>
            <person name="Bennetzen J.L."/>
            <person name="Dai X."/>
            <person name="Dawson M.W."/>
            <person name="Muller H.G."/>
            <person name="Kugler K."/>
            <person name="Rivarola-Duarte L."/>
            <person name="Spannagl M."/>
            <person name="Mayer K.F.X."/>
            <person name="Lu F.H."/>
            <person name="Bevan M.W."/>
            <person name="Leroy P."/>
            <person name="Li P."/>
            <person name="You F.M."/>
            <person name="Sun Q."/>
            <person name="Liu Z."/>
            <person name="Lyons E."/>
            <person name="Wicker T."/>
            <person name="Salzberg S.L."/>
            <person name="Devos K.M."/>
            <person name="Dvorak J."/>
        </authorList>
    </citation>
    <scope>NUCLEOTIDE SEQUENCE [LARGE SCALE GENOMIC DNA]</scope>
    <source>
        <strain evidence="1">cv. AL8/78</strain>
    </source>
</reference>
<sequence>RHLPRRLQGIRSRTCSRFEQTPMWLIHPSTLQLSLHTDASSHSPHYSF</sequence>
<dbReference type="Proteomes" id="UP000015105">
    <property type="component" value="Chromosome 5D"/>
</dbReference>
<dbReference type="Gramene" id="AET5Gv21190300.4">
    <property type="protein sequence ID" value="AET5Gv21190300.4"/>
    <property type="gene ID" value="AET5Gv21190300"/>
</dbReference>
<name>A0A453MI33_AEGTS</name>
<dbReference type="AlphaFoldDB" id="A0A453MI33"/>
<evidence type="ECO:0000313" key="2">
    <source>
        <dbReference type="Proteomes" id="UP000015105"/>
    </source>
</evidence>
<reference evidence="2" key="1">
    <citation type="journal article" date="2014" name="Science">
        <title>Ancient hybridizations among the ancestral genomes of bread wheat.</title>
        <authorList>
            <consortium name="International Wheat Genome Sequencing Consortium,"/>
            <person name="Marcussen T."/>
            <person name="Sandve S.R."/>
            <person name="Heier L."/>
            <person name="Spannagl M."/>
            <person name="Pfeifer M."/>
            <person name="Jakobsen K.S."/>
            <person name="Wulff B.B."/>
            <person name="Steuernagel B."/>
            <person name="Mayer K.F."/>
            <person name="Olsen O.A."/>
        </authorList>
    </citation>
    <scope>NUCLEOTIDE SEQUENCE [LARGE SCALE GENOMIC DNA]</scope>
    <source>
        <strain evidence="2">cv. AL8/78</strain>
    </source>
</reference>
<reference evidence="1" key="5">
    <citation type="journal article" date="2021" name="G3 (Bethesda)">
        <title>Aegilops tauschii genome assembly Aet v5.0 features greater sequence contiguity and improved annotation.</title>
        <authorList>
            <person name="Wang L."/>
            <person name="Zhu T."/>
            <person name="Rodriguez J.C."/>
            <person name="Deal K.R."/>
            <person name="Dubcovsky J."/>
            <person name="McGuire P.E."/>
            <person name="Lux T."/>
            <person name="Spannagl M."/>
            <person name="Mayer K.F.X."/>
            <person name="Baldrich P."/>
            <person name="Meyers B.C."/>
            <person name="Huo N."/>
            <person name="Gu Y.Q."/>
            <person name="Zhou H."/>
            <person name="Devos K.M."/>
            <person name="Bennetzen J.L."/>
            <person name="Unver T."/>
            <person name="Budak H."/>
            <person name="Gulick P.J."/>
            <person name="Galiba G."/>
            <person name="Kalapos B."/>
            <person name="Nelson D.R."/>
            <person name="Li P."/>
            <person name="You F.M."/>
            <person name="Luo M.C."/>
            <person name="Dvorak J."/>
        </authorList>
    </citation>
    <scope>NUCLEOTIDE SEQUENCE [LARGE SCALE GENOMIC DNA]</scope>
    <source>
        <strain evidence="1">cv. AL8/78</strain>
    </source>
</reference>
<reference evidence="1" key="4">
    <citation type="submission" date="2019-03" db="UniProtKB">
        <authorList>
            <consortium name="EnsemblPlants"/>
        </authorList>
    </citation>
    <scope>IDENTIFICATION</scope>
</reference>
<evidence type="ECO:0000313" key="1">
    <source>
        <dbReference type="EnsemblPlants" id="AET5Gv21190300.4"/>
    </source>
</evidence>
<reference evidence="2" key="2">
    <citation type="journal article" date="2017" name="Nat. Plants">
        <title>The Aegilops tauschii genome reveals multiple impacts of transposons.</title>
        <authorList>
            <person name="Zhao G."/>
            <person name="Zou C."/>
            <person name="Li K."/>
            <person name="Wang K."/>
            <person name="Li T."/>
            <person name="Gao L."/>
            <person name="Zhang X."/>
            <person name="Wang H."/>
            <person name="Yang Z."/>
            <person name="Liu X."/>
            <person name="Jiang W."/>
            <person name="Mao L."/>
            <person name="Kong X."/>
            <person name="Jiao Y."/>
            <person name="Jia J."/>
        </authorList>
    </citation>
    <scope>NUCLEOTIDE SEQUENCE [LARGE SCALE GENOMIC DNA]</scope>
    <source>
        <strain evidence="2">cv. AL8/78</strain>
    </source>
</reference>
<keyword evidence="2" id="KW-1185">Reference proteome</keyword>
<organism evidence="1 2">
    <name type="scientific">Aegilops tauschii subsp. strangulata</name>
    <name type="common">Goatgrass</name>
    <dbReference type="NCBI Taxonomy" id="200361"/>
    <lineage>
        <taxon>Eukaryota</taxon>
        <taxon>Viridiplantae</taxon>
        <taxon>Streptophyta</taxon>
        <taxon>Embryophyta</taxon>
        <taxon>Tracheophyta</taxon>
        <taxon>Spermatophyta</taxon>
        <taxon>Magnoliopsida</taxon>
        <taxon>Liliopsida</taxon>
        <taxon>Poales</taxon>
        <taxon>Poaceae</taxon>
        <taxon>BOP clade</taxon>
        <taxon>Pooideae</taxon>
        <taxon>Triticodae</taxon>
        <taxon>Triticeae</taxon>
        <taxon>Triticinae</taxon>
        <taxon>Aegilops</taxon>
    </lineage>
</organism>
<dbReference type="EnsemblPlants" id="AET5Gv21190300.4">
    <property type="protein sequence ID" value="AET5Gv21190300.4"/>
    <property type="gene ID" value="AET5Gv21190300"/>
</dbReference>
<protein>
    <submittedName>
        <fullName evidence="1">Uncharacterized protein</fullName>
    </submittedName>
</protein>